<dbReference type="InterPro" id="IPR023765">
    <property type="entry name" value="SBP_5_CS"/>
</dbReference>
<protein>
    <submittedName>
        <fullName evidence="6">ABC transporter substrate-binding protein</fullName>
    </submittedName>
</protein>
<dbReference type="CDD" id="cd08517">
    <property type="entry name" value="PBP2_NikA_DppA_OppA_like_13"/>
    <property type="match status" value="1"/>
</dbReference>
<gene>
    <name evidence="6" type="ORF">BBL17_014700</name>
</gene>
<proteinExistence type="inferred from homology"/>
<dbReference type="PIRSF" id="PIRSF002741">
    <property type="entry name" value="MppA"/>
    <property type="match status" value="1"/>
</dbReference>
<dbReference type="Gene3D" id="3.10.105.10">
    <property type="entry name" value="Dipeptide-binding Protein, Domain 3"/>
    <property type="match status" value="1"/>
</dbReference>
<keyword evidence="7" id="KW-1185">Reference proteome</keyword>
<dbReference type="EMBL" id="MBFE02000009">
    <property type="protein sequence ID" value="MUO43032.1"/>
    <property type="molecule type" value="Genomic_DNA"/>
</dbReference>
<evidence type="ECO:0000313" key="7">
    <source>
        <dbReference type="Proteomes" id="UP000179454"/>
    </source>
</evidence>
<dbReference type="PANTHER" id="PTHR30290">
    <property type="entry name" value="PERIPLASMIC BINDING COMPONENT OF ABC TRANSPORTER"/>
    <property type="match status" value="1"/>
</dbReference>
<reference evidence="6" key="1">
    <citation type="submission" date="2019-11" db="EMBL/GenBank/DDBJ databases">
        <title>Whole-genome sequencing of Allorhizobium vitis.</title>
        <authorList>
            <person name="Gan H.M."/>
            <person name="Savka M.A."/>
        </authorList>
    </citation>
    <scope>NUCLEOTIDE SEQUENCE [LARGE SCALE GENOMIC DNA]</scope>
    <source>
        <strain evidence="6">T1/7</strain>
    </source>
</reference>
<dbReference type="SUPFAM" id="SSF53850">
    <property type="entry name" value="Periplasmic binding protein-like II"/>
    <property type="match status" value="1"/>
</dbReference>
<dbReference type="InterPro" id="IPR039424">
    <property type="entry name" value="SBP_5"/>
</dbReference>
<evidence type="ECO:0000256" key="3">
    <source>
        <dbReference type="ARBA" id="ARBA00022448"/>
    </source>
</evidence>
<organism evidence="6 7">
    <name type="scientific">Agrobacterium vitis</name>
    <name type="common">Rhizobium vitis</name>
    <dbReference type="NCBI Taxonomy" id="373"/>
    <lineage>
        <taxon>Bacteria</taxon>
        <taxon>Pseudomonadati</taxon>
        <taxon>Pseudomonadota</taxon>
        <taxon>Alphaproteobacteria</taxon>
        <taxon>Hyphomicrobiales</taxon>
        <taxon>Rhizobiaceae</taxon>
        <taxon>Rhizobium/Agrobacterium group</taxon>
        <taxon>Agrobacterium</taxon>
    </lineage>
</organism>
<comment type="caution">
    <text evidence="6">The sequence shown here is derived from an EMBL/GenBank/DDBJ whole genome shotgun (WGS) entry which is preliminary data.</text>
</comment>
<dbReference type="PANTHER" id="PTHR30290:SF9">
    <property type="entry name" value="OLIGOPEPTIDE-BINDING PROTEIN APPA"/>
    <property type="match status" value="1"/>
</dbReference>
<dbReference type="PROSITE" id="PS01040">
    <property type="entry name" value="SBP_BACTERIAL_5"/>
    <property type="match status" value="1"/>
</dbReference>
<keyword evidence="4" id="KW-0732">Signal</keyword>
<accession>A0ABW9THP0</accession>
<evidence type="ECO:0000256" key="4">
    <source>
        <dbReference type="ARBA" id="ARBA00022729"/>
    </source>
</evidence>
<evidence type="ECO:0000259" key="5">
    <source>
        <dbReference type="Pfam" id="PF00496"/>
    </source>
</evidence>
<dbReference type="InterPro" id="IPR030678">
    <property type="entry name" value="Peptide/Ni-bd"/>
</dbReference>
<evidence type="ECO:0000256" key="2">
    <source>
        <dbReference type="ARBA" id="ARBA00005695"/>
    </source>
</evidence>
<dbReference type="Gene3D" id="3.40.190.10">
    <property type="entry name" value="Periplasmic binding protein-like II"/>
    <property type="match status" value="1"/>
</dbReference>
<comment type="similarity">
    <text evidence="2">Belongs to the bacterial solute-binding protein 5 family.</text>
</comment>
<comment type="subcellular location">
    <subcellularLocation>
        <location evidence="1">Periplasm</location>
    </subcellularLocation>
</comment>
<evidence type="ECO:0000256" key="1">
    <source>
        <dbReference type="ARBA" id="ARBA00004418"/>
    </source>
</evidence>
<dbReference type="Proteomes" id="UP000179454">
    <property type="component" value="Unassembled WGS sequence"/>
</dbReference>
<dbReference type="InterPro" id="IPR000914">
    <property type="entry name" value="SBP_5_dom"/>
</dbReference>
<dbReference type="Pfam" id="PF00496">
    <property type="entry name" value="SBP_bac_5"/>
    <property type="match status" value="1"/>
</dbReference>
<evidence type="ECO:0000313" key="6">
    <source>
        <dbReference type="EMBL" id="MUO43032.1"/>
    </source>
</evidence>
<sequence>MFHQTRWLRAAHSAPEISMNVSRRFFNASLIAASLYPFTAPNLLAAGEAPVKGGSLKIAWGSEPTEFVPVTTSAGSTQFVGAKLFDGLLTYDIEQKPQPQLAERWEASPDGLSYTFVLREGIKFTDGKPLTSADVAYSINKLKTVHPRGKSTFASVSAIETPDARTAILRLSTPAPYLIAALSAAESPIIPKHVYEPLKDGERIATNAIVGSGPFRVAEWQKGSHIIFNRNPDYWDKNAPLVDRIIVRFISDPSARAAALEAGDIDVVPEDLIPLSDIARFDKLPDYVVDRGPYAYYGSIQQGLSFNFDNEILKKVKVRQAIAHSLNVNEIIEKIYFGNAVPSPTAITVYNKAYHDASQKGYAYDPAKANQLLDEAGHPRGADGFRFTLRLTWNTEGALPATIATLYRQSLSAVGINAVIQTSDFAAFTKQIYTDRAWDLAIDRYGSTFDPTVGTQRFYHSKSFKIGVPFTNPARYLNPEADALWDAAAVEVDETKRRKIFAELQAILLRDLPILPQVVASRNIVTRRTVHDYATHATGSFDSAAQAWIKP</sequence>
<name>A0ABW9THP0_AGRVI</name>
<keyword evidence="3" id="KW-0813">Transport</keyword>
<feature type="domain" description="Solute-binding protein family 5" evidence="5">
    <location>
        <begin position="96"/>
        <end position="462"/>
    </location>
</feature>